<comment type="caution">
    <text evidence="1">The sequence shown here is derived from an EMBL/GenBank/DDBJ whole genome shotgun (WGS) entry which is preliminary data.</text>
</comment>
<protein>
    <submittedName>
        <fullName evidence="1">PqqD family protein</fullName>
    </submittedName>
</protein>
<organism evidence="1 2">
    <name type="scientific">Nocardia panacis</name>
    <dbReference type="NCBI Taxonomy" id="2340916"/>
    <lineage>
        <taxon>Bacteria</taxon>
        <taxon>Bacillati</taxon>
        <taxon>Actinomycetota</taxon>
        <taxon>Actinomycetes</taxon>
        <taxon>Mycobacteriales</taxon>
        <taxon>Nocardiaceae</taxon>
        <taxon>Nocardia</taxon>
    </lineage>
</organism>
<accession>A0A3A4JQB0</accession>
<dbReference type="Proteomes" id="UP000266677">
    <property type="component" value="Unassembled WGS sequence"/>
</dbReference>
<dbReference type="Pfam" id="PF05402">
    <property type="entry name" value="PqqD"/>
    <property type="match status" value="1"/>
</dbReference>
<proteinExistence type="predicted"/>
<name>A0A3A4JQB0_9NOCA</name>
<dbReference type="InterPro" id="IPR041881">
    <property type="entry name" value="PqqD_sf"/>
</dbReference>
<dbReference type="Gene3D" id="1.10.10.1150">
    <property type="entry name" value="Coenzyme PQQ synthesis protein D (PqqD)"/>
    <property type="match status" value="1"/>
</dbReference>
<sequence>MTTSMVDRPKAVAASVKRTGDVWVLVPAGDGEVAVVDELGYEVMQRCDGTRSCAEIARELTAHHGDRPVDGEAVAEFVTRMRATGLLDAA</sequence>
<dbReference type="AlphaFoldDB" id="A0A3A4JQB0"/>
<dbReference type="OrthoDB" id="7995890at2"/>
<evidence type="ECO:0000313" key="1">
    <source>
        <dbReference type="EMBL" id="RJO71417.1"/>
    </source>
</evidence>
<dbReference type="InterPro" id="IPR008792">
    <property type="entry name" value="PQQD"/>
</dbReference>
<keyword evidence="2" id="KW-1185">Reference proteome</keyword>
<evidence type="ECO:0000313" key="2">
    <source>
        <dbReference type="Proteomes" id="UP000266677"/>
    </source>
</evidence>
<gene>
    <name evidence="1" type="ORF">D5S18_24925</name>
</gene>
<dbReference type="RefSeq" id="WP_120043529.1">
    <property type="nucleotide sequence ID" value="NZ_QZFU01000033.1"/>
</dbReference>
<reference evidence="1 2" key="1">
    <citation type="submission" date="2018-09" db="EMBL/GenBank/DDBJ databases">
        <title>YIM PH21274 draft genome.</title>
        <authorList>
            <person name="Miao C."/>
        </authorList>
    </citation>
    <scope>NUCLEOTIDE SEQUENCE [LARGE SCALE GENOMIC DNA]</scope>
    <source>
        <strain evidence="1 2">YIM PH 21724</strain>
    </source>
</reference>
<dbReference type="EMBL" id="QZFU01000033">
    <property type="protein sequence ID" value="RJO71417.1"/>
    <property type="molecule type" value="Genomic_DNA"/>
</dbReference>